<feature type="transmembrane region" description="Helical" evidence="18">
    <location>
        <begin position="143"/>
        <end position="176"/>
    </location>
</feature>
<name>A0ABX0GWN1_9ACTN</name>
<feature type="transmembrane region" description="Helical" evidence="18">
    <location>
        <begin position="41"/>
        <end position="59"/>
    </location>
</feature>
<evidence type="ECO:0000256" key="6">
    <source>
        <dbReference type="ARBA" id="ARBA00022475"/>
    </source>
</evidence>
<dbReference type="InterPro" id="IPR043130">
    <property type="entry name" value="CDP-OH_PTrfase_TM_dom"/>
</dbReference>
<sequence>MSTDTTVWPRVGAWAVHAYTASGAAIALLIVLAAFDGDAVRALWLGLLALIIDGTDGMLARRVRVKERVPQFDGARLDDIVDYLTYAFAPMLLLWSGGYLPDGSAGTVLAAVPLLASTYQFCRVDAKTDDHLFLGFPSYWNVVAFYTVVLGLGPTAVTVILLVCSALVFVPIGYLYPSRTVTLRPLSLALSTVWLVTYAVLLVQMPDPNDAVVAVSLAYLVYYVALSLWLTARGRRRAGARRSPEPEREPAPVGGA</sequence>
<evidence type="ECO:0000313" key="20">
    <source>
        <dbReference type="Proteomes" id="UP000800981"/>
    </source>
</evidence>
<keyword evidence="13 18" id="KW-0472">Membrane</keyword>
<evidence type="ECO:0000256" key="16">
    <source>
        <dbReference type="ARBA" id="ARBA00023264"/>
    </source>
</evidence>
<dbReference type="InterPro" id="IPR026027">
    <property type="entry name" value="PcS"/>
</dbReference>
<keyword evidence="16" id="KW-1208">Phospholipid metabolism</keyword>
<evidence type="ECO:0000256" key="17">
    <source>
        <dbReference type="ARBA" id="ARBA00033321"/>
    </source>
</evidence>
<evidence type="ECO:0000256" key="11">
    <source>
        <dbReference type="ARBA" id="ARBA00022989"/>
    </source>
</evidence>
<evidence type="ECO:0000256" key="2">
    <source>
        <dbReference type="ARBA" id="ARBA00001936"/>
    </source>
</evidence>
<dbReference type="PIRSF" id="PIRSF000851">
    <property type="entry name" value="PcS"/>
    <property type="match status" value="1"/>
</dbReference>
<keyword evidence="11 18" id="KW-1133">Transmembrane helix</keyword>
<evidence type="ECO:0000256" key="18">
    <source>
        <dbReference type="SAM" id="Phobius"/>
    </source>
</evidence>
<feature type="transmembrane region" description="Helical" evidence="18">
    <location>
        <begin position="12"/>
        <end position="35"/>
    </location>
</feature>
<dbReference type="EMBL" id="JAANNP010000020">
    <property type="protein sequence ID" value="NHC15217.1"/>
    <property type="molecule type" value="Genomic_DNA"/>
</dbReference>
<feature type="transmembrane region" description="Helical" evidence="18">
    <location>
        <begin position="80"/>
        <end position="100"/>
    </location>
</feature>
<dbReference type="Gene3D" id="1.20.120.1760">
    <property type="match status" value="1"/>
</dbReference>
<evidence type="ECO:0000256" key="3">
    <source>
        <dbReference type="ARBA" id="ARBA00004429"/>
    </source>
</evidence>
<dbReference type="Proteomes" id="UP000800981">
    <property type="component" value="Unassembled WGS sequence"/>
</dbReference>
<evidence type="ECO:0000256" key="5">
    <source>
        <dbReference type="ARBA" id="ARBA00015623"/>
    </source>
</evidence>
<keyword evidence="14" id="KW-0594">Phospholipid biosynthesis</keyword>
<comment type="caution">
    <text evidence="19">The sequence shown here is derived from an EMBL/GenBank/DDBJ whole genome shotgun (WGS) entry which is preliminary data.</text>
</comment>
<evidence type="ECO:0000256" key="15">
    <source>
        <dbReference type="ARBA" id="ARBA00023211"/>
    </source>
</evidence>
<gene>
    <name evidence="19" type="ORF">G9H71_15645</name>
</gene>
<evidence type="ECO:0000256" key="14">
    <source>
        <dbReference type="ARBA" id="ARBA00023209"/>
    </source>
</evidence>
<keyword evidence="15" id="KW-0464">Manganese</keyword>
<evidence type="ECO:0000313" key="19">
    <source>
        <dbReference type="EMBL" id="NHC15217.1"/>
    </source>
</evidence>
<keyword evidence="6" id="KW-1003">Cell membrane</keyword>
<protein>
    <recommendedName>
        <fullName evidence="5">Phosphatidylcholine synthase</fullName>
        <ecNumber evidence="4">2.7.8.24</ecNumber>
    </recommendedName>
    <alternativeName>
        <fullName evidence="17">CDP-diglyceride-choline O-phosphatidyltransferase</fullName>
    </alternativeName>
</protein>
<comment type="cofactor">
    <cofactor evidence="2">
        <name>Mn(2+)</name>
        <dbReference type="ChEBI" id="CHEBI:29035"/>
    </cofactor>
</comment>
<keyword evidence="20" id="KW-1185">Reference proteome</keyword>
<evidence type="ECO:0000256" key="9">
    <source>
        <dbReference type="ARBA" id="ARBA00022679"/>
    </source>
</evidence>
<keyword evidence="7" id="KW-0444">Lipid biosynthesis</keyword>
<keyword evidence="8" id="KW-0997">Cell inner membrane</keyword>
<reference evidence="19 20" key="1">
    <citation type="submission" date="2020-03" db="EMBL/GenBank/DDBJ databases">
        <title>Two novel Motilibacter sp.</title>
        <authorList>
            <person name="Liu S."/>
        </authorList>
    </citation>
    <scope>NUCLEOTIDE SEQUENCE [LARGE SCALE GENOMIC DNA]</scope>
    <source>
        <strain evidence="19 20">E257</strain>
    </source>
</reference>
<feature type="transmembrane region" description="Helical" evidence="18">
    <location>
        <begin position="188"/>
        <end position="205"/>
    </location>
</feature>
<evidence type="ECO:0000256" key="13">
    <source>
        <dbReference type="ARBA" id="ARBA00023136"/>
    </source>
</evidence>
<evidence type="ECO:0000256" key="10">
    <source>
        <dbReference type="ARBA" id="ARBA00022692"/>
    </source>
</evidence>
<proteinExistence type="predicted"/>
<keyword evidence="10 18" id="KW-0812">Transmembrane</keyword>
<evidence type="ECO:0000256" key="7">
    <source>
        <dbReference type="ARBA" id="ARBA00022516"/>
    </source>
</evidence>
<keyword evidence="12" id="KW-0443">Lipid metabolism</keyword>
<evidence type="ECO:0000256" key="8">
    <source>
        <dbReference type="ARBA" id="ARBA00022519"/>
    </source>
</evidence>
<keyword evidence="9" id="KW-0808">Transferase</keyword>
<dbReference type="EC" id="2.7.8.24" evidence="4"/>
<evidence type="ECO:0000256" key="4">
    <source>
        <dbReference type="ARBA" id="ARBA00013195"/>
    </source>
</evidence>
<comment type="subcellular location">
    <subcellularLocation>
        <location evidence="3">Cell inner membrane</location>
        <topology evidence="3">Multi-pass membrane protein</topology>
    </subcellularLocation>
</comment>
<evidence type="ECO:0000256" key="12">
    <source>
        <dbReference type="ARBA" id="ARBA00023098"/>
    </source>
</evidence>
<organism evidence="19 20">
    <name type="scientific">Motilibacter deserti</name>
    <dbReference type="NCBI Taxonomy" id="2714956"/>
    <lineage>
        <taxon>Bacteria</taxon>
        <taxon>Bacillati</taxon>
        <taxon>Actinomycetota</taxon>
        <taxon>Actinomycetes</taxon>
        <taxon>Motilibacterales</taxon>
        <taxon>Motilibacteraceae</taxon>
        <taxon>Motilibacter</taxon>
    </lineage>
</organism>
<feature type="transmembrane region" description="Helical" evidence="18">
    <location>
        <begin position="211"/>
        <end position="232"/>
    </location>
</feature>
<comment type="catalytic activity">
    <reaction evidence="1">
        <text>a CDP-1,2-diacyl-sn-glycerol + choline = a 1,2-diacyl-sn-glycero-3-phosphocholine + CMP + H(+)</text>
        <dbReference type="Rhea" id="RHEA:14597"/>
        <dbReference type="ChEBI" id="CHEBI:15354"/>
        <dbReference type="ChEBI" id="CHEBI:15378"/>
        <dbReference type="ChEBI" id="CHEBI:57643"/>
        <dbReference type="ChEBI" id="CHEBI:58332"/>
        <dbReference type="ChEBI" id="CHEBI:60377"/>
        <dbReference type="EC" id="2.7.8.24"/>
    </reaction>
</comment>
<accession>A0ABX0GWN1</accession>
<evidence type="ECO:0000256" key="1">
    <source>
        <dbReference type="ARBA" id="ARBA00000958"/>
    </source>
</evidence>